<dbReference type="KEGG" id="mrr:Moror_6513"/>
<protein>
    <submittedName>
        <fullName evidence="2">Uncharacterized protein</fullName>
    </submittedName>
</protein>
<evidence type="ECO:0000256" key="1">
    <source>
        <dbReference type="SAM" id="MobiDB-lite"/>
    </source>
</evidence>
<dbReference type="EMBL" id="AWSO01000038">
    <property type="protein sequence ID" value="ESK96935.1"/>
    <property type="molecule type" value="Genomic_DNA"/>
</dbReference>
<keyword evidence="3" id="KW-1185">Reference proteome</keyword>
<feature type="region of interest" description="Disordered" evidence="1">
    <location>
        <begin position="250"/>
        <end position="276"/>
    </location>
</feature>
<organism evidence="2 3">
    <name type="scientific">Moniliophthora roreri (strain MCA 2997)</name>
    <name type="common">Cocoa frosty pod rot fungus</name>
    <name type="synonym">Crinipellis roreri</name>
    <dbReference type="NCBI Taxonomy" id="1381753"/>
    <lineage>
        <taxon>Eukaryota</taxon>
        <taxon>Fungi</taxon>
        <taxon>Dikarya</taxon>
        <taxon>Basidiomycota</taxon>
        <taxon>Agaricomycotina</taxon>
        <taxon>Agaricomycetes</taxon>
        <taxon>Agaricomycetidae</taxon>
        <taxon>Agaricales</taxon>
        <taxon>Marasmiineae</taxon>
        <taxon>Marasmiaceae</taxon>
        <taxon>Moniliophthora</taxon>
    </lineage>
</organism>
<sequence>MLASLSPNRTTYKAQRHERITLPADYHSIVDLVLKELKSCSKRLQVSLTAYDGELKILERIYYKGKNQHQSALFWKRIAEMRRYSRRVERLQLSTLLDEIRLTFFRESSTKLLKSPWTHYPDEGYIRATSGQLSLYSALLQKVHHKMQDIFRVFTIEMQSGAFVHLILTVLSVASRIGLLASELRSVVVDAKSTLFSLDAIYRPSSSATAELHLVDIEADRGSKESPFSAVYPPTIPRIVPVVTVRPSEVAEKSTTTREARPKKKKRNEIDEIFSM</sequence>
<dbReference type="AlphaFoldDB" id="V2XWJ1"/>
<dbReference type="STRING" id="1381753.V2XWJ1"/>
<evidence type="ECO:0000313" key="3">
    <source>
        <dbReference type="Proteomes" id="UP000017559"/>
    </source>
</evidence>
<dbReference type="HOGENOM" id="CLU_057900_1_0_1"/>
<feature type="compositionally biased region" description="Basic and acidic residues" evidence="1">
    <location>
        <begin position="250"/>
        <end position="260"/>
    </location>
</feature>
<name>V2XWJ1_MONRO</name>
<gene>
    <name evidence="2" type="ORF">Moror_6513</name>
</gene>
<proteinExistence type="predicted"/>
<accession>V2XWJ1</accession>
<dbReference type="OrthoDB" id="114080at2759"/>
<dbReference type="Proteomes" id="UP000017559">
    <property type="component" value="Unassembled WGS sequence"/>
</dbReference>
<reference evidence="2 3" key="1">
    <citation type="journal article" date="2014" name="BMC Genomics">
        <title>Genome and secretome analysis of the hemibiotrophic fungal pathogen, Moniliophthora roreri, which causes frosty pod rot disease of cacao: mechanisms of the biotrophic and necrotrophic phases.</title>
        <authorList>
            <person name="Meinhardt L.W."/>
            <person name="Costa G.G.L."/>
            <person name="Thomazella D.P.T."/>
            <person name="Teixeira P.J.P.L."/>
            <person name="Carazzolle M.F."/>
            <person name="Schuster S.C."/>
            <person name="Carlson J.E."/>
            <person name="Guiltinan M.J."/>
            <person name="Mieczkowski P."/>
            <person name="Farmer A."/>
            <person name="Ramaraj T."/>
            <person name="Crozier J."/>
            <person name="Davis R.E."/>
            <person name="Shao J."/>
            <person name="Melnick R.L."/>
            <person name="Pereira G.A.G."/>
            <person name="Bailey B.A."/>
        </authorList>
    </citation>
    <scope>NUCLEOTIDE SEQUENCE [LARGE SCALE GENOMIC DNA]</scope>
    <source>
        <strain evidence="2 3">MCA 2997</strain>
    </source>
</reference>
<comment type="caution">
    <text evidence="2">The sequence shown here is derived from an EMBL/GenBank/DDBJ whole genome shotgun (WGS) entry which is preliminary data.</text>
</comment>
<evidence type="ECO:0000313" key="2">
    <source>
        <dbReference type="EMBL" id="ESK96935.1"/>
    </source>
</evidence>